<dbReference type="OrthoDB" id="671439at2759"/>
<dbReference type="InterPro" id="IPR045136">
    <property type="entry name" value="Iah1-like"/>
</dbReference>
<dbReference type="Proteomes" id="UP000007264">
    <property type="component" value="Unassembled WGS sequence"/>
</dbReference>
<dbReference type="Pfam" id="PF00657">
    <property type="entry name" value="Lipase_GDSL"/>
    <property type="match status" value="1"/>
</dbReference>
<keyword evidence="2" id="KW-0378">Hydrolase</keyword>
<evidence type="ECO:0000256" key="2">
    <source>
        <dbReference type="ARBA" id="ARBA00022801"/>
    </source>
</evidence>
<dbReference type="PANTHER" id="PTHR14209:SF19">
    <property type="entry name" value="ISOAMYL ACETATE-HYDROLYZING ESTERASE 1 HOMOLOG"/>
    <property type="match status" value="1"/>
</dbReference>
<dbReference type="PANTHER" id="PTHR14209">
    <property type="entry name" value="ISOAMYL ACETATE-HYDROLYZING ESTERASE 1"/>
    <property type="match status" value="1"/>
</dbReference>
<dbReference type="CDD" id="cd01838">
    <property type="entry name" value="Isoamyl_acetate_hydrolase_like"/>
    <property type="match status" value="1"/>
</dbReference>
<gene>
    <name evidence="3" type="ORF">COCSUDRAFT_33493</name>
</gene>
<dbReference type="GO" id="GO:0016788">
    <property type="term" value="F:hydrolase activity, acting on ester bonds"/>
    <property type="evidence" value="ECO:0007669"/>
    <property type="project" value="InterPro"/>
</dbReference>
<dbReference type="EMBL" id="AGSI01000010">
    <property type="protein sequence ID" value="EIE22378.1"/>
    <property type="molecule type" value="Genomic_DNA"/>
</dbReference>
<comment type="similarity">
    <text evidence="1">Belongs to the 'GDSL' lipolytic enzyme family.</text>
</comment>
<dbReference type="InterPro" id="IPR001087">
    <property type="entry name" value="GDSL"/>
</dbReference>
<protein>
    <submittedName>
        <fullName evidence="3">Esterase</fullName>
    </submittedName>
</protein>
<proteinExistence type="inferred from homology"/>
<evidence type="ECO:0000313" key="3">
    <source>
        <dbReference type="EMBL" id="EIE22378.1"/>
    </source>
</evidence>
<dbReference type="STRING" id="574566.I0YVF9"/>
<dbReference type="SUPFAM" id="SSF52266">
    <property type="entry name" value="SGNH hydrolase"/>
    <property type="match status" value="1"/>
</dbReference>
<dbReference type="eggNOG" id="KOG3035">
    <property type="taxonomic scope" value="Eukaryota"/>
</dbReference>
<sequence>MLRSQFILFGDSLTQKSFDEGGWGGRLANEYQRKVDIFSRGYSGYNTRWAKYIAPLIFPGSQKVPPQLVTVFFGANDAALPDRLSARQHVPVEEYRSNLQSLIERIQKIGTKNILLITPPPLDEAARIRHNQQQNNEVSEATSIAERTNSITGQYAAAAKQLAGDLGLPVLDLWTAIQKHESWQSRYLEDGLHFTPAGNKAVFDLLLETLRGAFPHLRAENLPDDFPSHKDIDEDDPEKAFISYA</sequence>
<evidence type="ECO:0000256" key="1">
    <source>
        <dbReference type="ARBA" id="ARBA00008668"/>
    </source>
</evidence>
<dbReference type="Gene3D" id="3.40.50.1110">
    <property type="entry name" value="SGNH hydrolase"/>
    <property type="match status" value="1"/>
</dbReference>
<dbReference type="InterPro" id="IPR036514">
    <property type="entry name" value="SGNH_hydro_sf"/>
</dbReference>
<reference evidence="3 4" key="1">
    <citation type="journal article" date="2012" name="Genome Biol.">
        <title>The genome of the polar eukaryotic microalga coccomyxa subellipsoidea reveals traits of cold adaptation.</title>
        <authorList>
            <person name="Blanc G."/>
            <person name="Agarkova I."/>
            <person name="Grimwood J."/>
            <person name="Kuo A."/>
            <person name="Brueggeman A."/>
            <person name="Dunigan D."/>
            <person name="Gurnon J."/>
            <person name="Ladunga I."/>
            <person name="Lindquist E."/>
            <person name="Lucas S."/>
            <person name="Pangilinan J."/>
            <person name="Proschold T."/>
            <person name="Salamov A."/>
            <person name="Schmutz J."/>
            <person name="Weeks D."/>
            <person name="Yamada T."/>
            <person name="Claverie J.M."/>
            <person name="Grigoriev I."/>
            <person name="Van Etten J."/>
            <person name="Lomsadze A."/>
            <person name="Borodovsky M."/>
        </authorList>
    </citation>
    <scope>NUCLEOTIDE SEQUENCE [LARGE SCALE GENOMIC DNA]</scope>
    <source>
        <strain evidence="3 4">C-169</strain>
    </source>
</reference>
<name>I0YVF9_COCSC</name>
<evidence type="ECO:0000313" key="4">
    <source>
        <dbReference type="Proteomes" id="UP000007264"/>
    </source>
</evidence>
<accession>I0YVF9</accession>
<keyword evidence="4" id="KW-1185">Reference proteome</keyword>
<dbReference type="AlphaFoldDB" id="I0YVF9"/>
<dbReference type="KEGG" id="csl:COCSUDRAFT_33493"/>
<organism evidence="3 4">
    <name type="scientific">Coccomyxa subellipsoidea (strain C-169)</name>
    <name type="common">Green microalga</name>
    <dbReference type="NCBI Taxonomy" id="574566"/>
    <lineage>
        <taxon>Eukaryota</taxon>
        <taxon>Viridiplantae</taxon>
        <taxon>Chlorophyta</taxon>
        <taxon>core chlorophytes</taxon>
        <taxon>Trebouxiophyceae</taxon>
        <taxon>Trebouxiophyceae incertae sedis</taxon>
        <taxon>Coccomyxaceae</taxon>
        <taxon>Coccomyxa</taxon>
        <taxon>Coccomyxa subellipsoidea</taxon>
    </lineage>
</organism>
<dbReference type="GeneID" id="17040364"/>
<comment type="caution">
    <text evidence="3">The sequence shown here is derived from an EMBL/GenBank/DDBJ whole genome shotgun (WGS) entry which is preliminary data.</text>
</comment>
<dbReference type="RefSeq" id="XP_005646922.1">
    <property type="nucleotide sequence ID" value="XM_005646865.1"/>
</dbReference>
<dbReference type="FunFam" id="3.40.50.1110:FF:000002">
    <property type="entry name" value="isoamyl acetate-hydrolyzing esterase 1 homolog"/>
    <property type="match status" value="1"/>
</dbReference>